<accession>A0A0F6YFP9</accession>
<dbReference type="EMBL" id="CP011125">
    <property type="protein sequence ID" value="AKF02935.1"/>
    <property type="molecule type" value="Genomic_DNA"/>
</dbReference>
<sequence>MLVIACGSAPPTPPSTTPEDDVTATYAEAARSGDELGYTRRAAHELGRASGLAVHVAAPRVLTVRTAQGDSEISLARPYASCVREPADCDAITSEYLASVAAMVRRSAEDGAARPERLRLALRHEETIAAYRAQLGDELIARPFVADLHVVVLVDFPESARPLLRSELPSITLDEEQAYELARRNVLEELGPMPVDASALQPGTAAGLSEGRFYESSRLLDVDALSALERGTGAAILLVVPTNDIVILASAADPTALLALTEIGAQVASRASRTLSTVVLRFTGGRIEVAS</sequence>
<dbReference type="AlphaFoldDB" id="A0A0F6YFP9"/>
<gene>
    <name evidence="1" type="ORF">DB32_000083</name>
</gene>
<proteinExistence type="predicted"/>
<organism evidence="1 2">
    <name type="scientific">Sandaracinus amylolyticus</name>
    <dbReference type="NCBI Taxonomy" id="927083"/>
    <lineage>
        <taxon>Bacteria</taxon>
        <taxon>Pseudomonadati</taxon>
        <taxon>Myxococcota</taxon>
        <taxon>Polyangia</taxon>
        <taxon>Polyangiales</taxon>
        <taxon>Sandaracinaceae</taxon>
        <taxon>Sandaracinus</taxon>
    </lineage>
</organism>
<reference evidence="1 2" key="1">
    <citation type="submission" date="2015-03" db="EMBL/GenBank/DDBJ databases">
        <title>Genome assembly of Sandaracinus amylolyticus DSM 53668.</title>
        <authorList>
            <person name="Sharma G."/>
            <person name="Subramanian S."/>
        </authorList>
    </citation>
    <scope>NUCLEOTIDE SEQUENCE [LARGE SCALE GENOMIC DNA]</scope>
    <source>
        <strain evidence="1 2">DSM 53668</strain>
    </source>
</reference>
<name>A0A0F6YFP9_9BACT</name>
<evidence type="ECO:0000313" key="1">
    <source>
        <dbReference type="EMBL" id="AKF02935.1"/>
    </source>
</evidence>
<protein>
    <submittedName>
        <fullName evidence="1">Uncharacterized protein</fullName>
    </submittedName>
</protein>
<keyword evidence="2" id="KW-1185">Reference proteome</keyword>
<dbReference type="Proteomes" id="UP000034883">
    <property type="component" value="Chromosome"/>
</dbReference>
<evidence type="ECO:0000313" key="2">
    <source>
        <dbReference type="Proteomes" id="UP000034883"/>
    </source>
</evidence>
<dbReference type="KEGG" id="samy:DB32_000083"/>